<dbReference type="CDD" id="cd02257">
    <property type="entry name" value="Peptidase_C19"/>
    <property type="match status" value="1"/>
</dbReference>
<sequence length="704" mass="78739">MDCNAEPFTPSYFSGPVMQQWGYVQTEIIDGQNKLLAMVQQRDAVNSSIRKANSILVSTEAALAEINNSVHDKMASCLVKQMELASLSDEASDYEKECVKGRENVDVLSTEVDELGKTISDLDTEKQARLRKIEALKTEIAGPVRKNGRKADYEKFVCRLRDMKANSRRKGFFSVKEIAFAANATGFMSKLVVINLAQQAERAREKARQACRRQIDQEQQQPEQQPGGEIAAMEVTESTPRYDFYRDAMFPATLKQQLLSHEAFRVQLHQSLQSHPHLELKGKVYVLKRGAPRHLLPAKGVPMDTIVPSFLEDIRNDPTDILLEISWQAINDLVIKPCLETSLEEEMGRLFSLDSDDAAPQVPESPDRPDTPMRVRPNGGMVGVPRRSTIKTCHVNPALQVIFNVKPLAEALVELVIPAPNAFKKRTMGPALLALCNVIRDMSVHRHVEWKTILAMVKAFDIDKTEEQDASETLQLMFRAIQAYASLSLQHSAVRESVTQLKIQLVHQVTCATSGCGYSSMTSDIGMAIVEVNVKTLKGKPLLTLQDCLKTFLEDEHITDKECDWCKQKNVHKQEFVAQLKDTIIISLMRYNKRTKICHTVAVTEELKVPVSILDDGAITDTVTATYEPMIIVYHEGTTLSNGHYTTDVLGEDGGWYNINDSSIVMRSAAAGEEEMSDNRGARRARRSAKSTAGQAMLVVYKRK</sequence>
<dbReference type="InterPro" id="IPR001394">
    <property type="entry name" value="Peptidase_C19_UCH"/>
</dbReference>
<dbReference type="InterPro" id="IPR050164">
    <property type="entry name" value="Peptidase_C19"/>
</dbReference>
<feature type="region of interest" description="Disordered" evidence="1">
    <location>
        <begin position="670"/>
        <end position="691"/>
    </location>
</feature>
<dbReference type="GO" id="GO:0004843">
    <property type="term" value="F:cysteine-type deubiquitinase activity"/>
    <property type="evidence" value="ECO:0007669"/>
    <property type="project" value="InterPro"/>
</dbReference>
<dbReference type="PANTHER" id="PTHR24006">
    <property type="entry name" value="UBIQUITIN CARBOXYL-TERMINAL HYDROLASE"/>
    <property type="match status" value="1"/>
</dbReference>
<proteinExistence type="predicted"/>
<accession>A0A835Z7I9</accession>
<organism evidence="3 4">
    <name type="scientific">Tribonema minus</name>
    <dbReference type="NCBI Taxonomy" id="303371"/>
    <lineage>
        <taxon>Eukaryota</taxon>
        <taxon>Sar</taxon>
        <taxon>Stramenopiles</taxon>
        <taxon>Ochrophyta</taxon>
        <taxon>PX clade</taxon>
        <taxon>Xanthophyceae</taxon>
        <taxon>Tribonematales</taxon>
        <taxon>Tribonemataceae</taxon>
        <taxon>Tribonema</taxon>
    </lineage>
</organism>
<comment type="caution">
    <text evidence="3">The sequence shown here is derived from an EMBL/GenBank/DDBJ whole genome shotgun (WGS) entry which is preliminary data.</text>
</comment>
<feature type="region of interest" description="Disordered" evidence="1">
    <location>
        <begin position="354"/>
        <end position="381"/>
    </location>
</feature>
<feature type="domain" description="USP" evidence="2">
    <location>
        <begin position="382"/>
        <end position="704"/>
    </location>
</feature>
<dbReference type="InterPro" id="IPR028889">
    <property type="entry name" value="USP"/>
</dbReference>
<reference evidence="3" key="1">
    <citation type="submission" date="2021-02" db="EMBL/GenBank/DDBJ databases">
        <title>First Annotated Genome of the Yellow-green Alga Tribonema minus.</title>
        <authorList>
            <person name="Mahan K.M."/>
        </authorList>
    </citation>
    <scope>NUCLEOTIDE SEQUENCE</scope>
    <source>
        <strain evidence="3">UTEX B ZZ1240</strain>
    </source>
</reference>
<name>A0A835Z7I9_9STRA</name>
<gene>
    <name evidence="3" type="ORF">JKP88DRAFT_241000</name>
</gene>
<evidence type="ECO:0000313" key="4">
    <source>
        <dbReference type="Proteomes" id="UP000664859"/>
    </source>
</evidence>
<dbReference type="EMBL" id="JAFCMP010000112">
    <property type="protein sequence ID" value="KAG5186395.1"/>
    <property type="molecule type" value="Genomic_DNA"/>
</dbReference>
<evidence type="ECO:0000313" key="3">
    <source>
        <dbReference type="EMBL" id="KAG5186395.1"/>
    </source>
</evidence>
<dbReference type="AlphaFoldDB" id="A0A835Z7I9"/>
<dbReference type="Proteomes" id="UP000664859">
    <property type="component" value="Unassembled WGS sequence"/>
</dbReference>
<dbReference type="OrthoDB" id="429671at2759"/>
<protein>
    <recommendedName>
        <fullName evidence="2">USP domain-containing protein</fullName>
    </recommendedName>
</protein>
<dbReference type="GO" id="GO:0005829">
    <property type="term" value="C:cytosol"/>
    <property type="evidence" value="ECO:0007669"/>
    <property type="project" value="TreeGrafter"/>
</dbReference>
<dbReference type="Pfam" id="PF00443">
    <property type="entry name" value="UCH"/>
    <property type="match status" value="1"/>
</dbReference>
<dbReference type="GO" id="GO:0005634">
    <property type="term" value="C:nucleus"/>
    <property type="evidence" value="ECO:0007669"/>
    <property type="project" value="TreeGrafter"/>
</dbReference>
<evidence type="ECO:0000259" key="2">
    <source>
        <dbReference type="PROSITE" id="PS50235"/>
    </source>
</evidence>
<dbReference type="SUPFAM" id="SSF54001">
    <property type="entry name" value="Cysteine proteinases"/>
    <property type="match status" value="1"/>
</dbReference>
<dbReference type="InterPro" id="IPR038765">
    <property type="entry name" value="Papain-like_cys_pep_sf"/>
</dbReference>
<keyword evidence="4" id="KW-1185">Reference proteome</keyword>
<dbReference type="GO" id="GO:0016579">
    <property type="term" value="P:protein deubiquitination"/>
    <property type="evidence" value="ECO:0007669"/>
    <property type="project" value="InterPro"/>
</dbReference>
<dbReference type="Gene3D" id="3.90.70.10">
    <property type="entry name" value="Cysteine proteinases"/>
    <property type="match status" value="1"/>
</dbReference>
<dbReference type="PROSITE" id="PS50235">
    <property type="entry name" value="USP_3"/>
    <property type="match status" value="1"/>
</dbReference>
<evidence type="ECO:0000256" key="1">
    <source>
        <dbReference type="SAM" id="MobiDB-lite"/>
    </source>
</evidence>